<dbReference type="GO" id="GO:0005694">
    <property type="term" value="C:chromosome"/>
    <property type="evidence" value="ECO:0007669"/>
    <property type="project" value="UniProtKB-ARBA"/>
</dbReference>
<dbReference type="CDD" id="cd18808">
    <property type="entry name" value="SF1_C_Upf1"/>
    <property type="match status" value="1"/>
</dbReference>
<organism evidence="8 9">
    <name type="scientific">Tetracentron sinense</name>
    <name type="common">Spur-leaf</name>
    <dbReference type="NCBI Taxonomy" id="13715"/>
    <lineage>
        <taxon>Eukaryota</taxon>
        <taxon>Viridiplantae</taxon>
        <taxon>Streptophyta</taxon>
        <taxon>Embryophyta</taxon>
        <taxon>Tracheophyta</taxon>
        <taxon>Spermatophyta</taxon>
        <taxon>Magnoliopsida</taxon>
        <taxon>Trochodendrales</taxon>
        <taxon>Trochodendraceae</taxon>
        <taxon>Tetracentron</taxon>
    </lineage>
</organism>
<accession>A0A834ZHH3</accession>
<dbReference type="SUPFAM" id="SSF52540">
    <property type="entry name" value="P-loop containing nucleoside triphosphate hydrolases"/>
    <property type="match status" value="1"/>
</dbReference>
<gene>
    <name evidence="8" type="ORF">HHK36_006614</name>
</gene>
<dbReference type="Pfam" id="PF20073">
    <property type="entry name" value="DUF6469"/>
    <property type="match status" value="1"/>
</dbReference>
<keyword evidence="4" id="KW-0067">ATP-binding</keyword>
<dbReference type="InterPro" id="IPR045529">
    <property type="entry name" value="DUF6469"/>
</dbReference>
<evidence type="ECO:0000256" key="2">
    <source>
        <dbReference type="ARBA" id="ARBA00022801"/>
    </source>
</evidence>
<feature type="domain" description="DNA2/NAM7 helicase helicase" evidence="5">
    <location>
        <begin position="221"/>
        <end position="266"/>
    </location>
</feature>
<name>A0A834ZHH3_TETSI</name>
<dbReference type="InterPro" id="IPR027417">
    <property type="entry name" value="P-loop_NTPase"/>
</dbReference>
<dbReference type="InterPro" id="IPR041679">
    <property type="entry name" value="DNA2/NAM7-like_C"/>
</dbReference>
<keyword evidence="1" id="KW-0547">Nucleotide-binding</keyword>
<keyword evidence="2" id="KW-0378">Hydrolase</keyword>
<dbReference type="OMA" id="YFEESKP"/>
<evidence type="ECO:0000256" key="4">
    <source>
        <dbReference type="ARBA" id="ARBA00022840"/>
    </source>
</evidence>
<feature type="domain" description="DNA2/NAM7 helicase-like C-terminal" evidence="6">
    <location>
        <begin position="274"/>
        <end position="464"/>
    </location>
</feature>
<dbReference type="InterPro" id="IPR047187">
    <property type="entry name" value="SF1_C_Upf1"/>
</dbReference>
<protein>
    <submittedName>
        <fullName evidence="8">Uncharacterized protein</fullName>
    </submittedName>
</protein>
<dbReference type="AlphaFoldDB" id="A0A834ZHH3"/>
<evidence type="ECO:0000259" key="7">
    <source>
        <dbReference type="Pfam" id="PF20073"/>
    </source>
</evidence>
<dbReference type="PANTHER" id="PTHR21529:SF4">
    <property type="entry name" value="TPR AND ANKYRIN REPEAT-CONTAINING PROTEIN 1"/>
    <property type="match status" value="1"/>
</dbReference>
<keyword evidence="3" id="KW-0347">Helicase</keyword>
<evidence type="ECO:0000259" key="5">
    <source>
        <dbReference type="Pfam" id="PF13086"/>
    </source>
</evidence>
<feature type="domain" description="DUF6469" evidence="7">
    <location>
        <begin position="80"/>
        <end position="150"/>
    </location>
</feature>
<evidence type="ECO:0000313" key="8">
    <source>
        <dbReference type="EMBL" id="KAF8407480.1"/>
    </source>
</evidence>
<evidence type="ECO:0000256" key="1">
    <source>
        <dbReference type="ARBA" id="ARBA00022741"/>
    </source>
</evidence>
<dbReference type="GO" id="GO:0016787">
    <property type="term" value="F:hydrolase activity"/>
    <property type="evidence" value="ECO:0007669"/>
    <property type="project" value="UniProtKB-KW"/>
</dbReference>
<dbReference type="GO" id="GO:0005524">
    <property type="term" value="F:ATP binding"/>
    <property type="evidence" value="ECO:0007669"/>
    <property type="project" value="UniProtKB-KW"/>
</dbReference>
<dbReference type="InterPro" id="IPR041677">
    <property type="entry name" value="DNA2/NAM7_AAA_11"/>
</dbReference>
<dbReference type="Pfam" id="PF13087">
    <property type="entry name" value="AAA_12"/>
    <property type="match status" value="1"/>
</dbReference>
<dbReference type="OrthoDB" id="6513042at2759"/>
<dbReference type="Proteomes" id="UP000655225">
    <property type="component" value="Unassembled WGS sequence"/>
</dbReference>
<evidence type="ECO:0000313" key="9">
    <source>
        <dbReference type="Proteomes" id="UP000655225"/>
    </source>
</evidence>
<reference evidence="8 9" key="1">
    <citation type="submission" date="2020-04" db="EMBL/GenBank/DDBJ databases">
        <title>Plant Genome Project.</title>
        <authorList>
            <person name="Zhang R.-G."/>
        </authorList>
    </citation>
    <scope>NUCLEOTIDE SEQUENCE [LARGE SCALE GENOMIC DNA]</scope>
    <source>
        <strain evidence="8">YNK0</strain>
        <tissue evidence="8">Leaf</tissue>
    </source>
</reference>
<evidence type="ECO:0000256" key="3">
    <source>
        <dbReference type="ARBA" id="ARBA00022806"/>
    </source>
</evidence>
<keyword evidence="9" id="KW-1185">Reference proteome</keyword>
<evidence type="ECO:0000259" key="6">
    <source>
        <dbReference type="Pfam" id="PF13087"/>
    </source>
</evidence>
<dbReference type="InterPro" id="IPR039904">
    <property type="entry name" value="TRANK1"/>
</dbReference>
<dbReference type="FunFam" id="3.40.50.300:FF:000326">
    <property type="entry name" value="P-loop containing nucleoside triphosphate hydrolase"/>
    <property type="match status" value="1"/>
</dbReference>
<comment type="caution">
    <text evidence="8">The sequence shown here is derived from an EMBL/GenBank/DDBJ whole genome shotgun (WGS) entry which is preliminary data.</text>
</comment>
<dbReference type="PANTHER" id="PTHR21529">
    <property type="entry name" value="MAMMARY TURMOR VIRUS RECEPTOR HOMOLOG 1, 2 MTVR1, 2"/>
    <property type="match status" value="1"/>
</dbReference>
<sequence>MDGLSSAKKEKGIVTRSLIDLVFSWSIEDIRNEEFFRYKVEKIPEPFHSVQHYVGSYVVPLMEETRAEVSSSLEVISKAPIAEVIYFEESKPYGSYLYDIKVDSWRGGSGADRKEPYRPKPGDIFVLSKVIPETVFDLQRSGRTWTFASFEDTCNLCSIQPNGIWAERLDATLSSVLNHSQTGAVLDSFSTMQCKHKSSIKLIWGPPVSSSYNLHLVVKEPLDLLVIDEAAQLKECESAIPLQFPGIRHAILIGDEFQLPATVNSKISAEAGFGRSLFERLSLLGHPKHLLNMQYRMHPSISSFPNSKFYHNQILNAPRVLNTNYERHYLQGSMFGPYSFISNSDGKDVMENVGHSRKNMVEVAVAMKIVQNLFRACSGSKQKLTIGIVSPYAAQVAAIQDKLGQNYANLGDFSVTVKSVDGFQGGEEDIIIISTVRSNTVGSIGFLSNPQRTNIALTRARDCLDFHGPPSLNRLGSDLRCRHSLWILGNEKTLVNSGSVWEAVVHDAKDRQCFFNAGEDKDLANAILQVKKDFNQLYGLLHGDSVLFKNARWKVLFDCNFRKSFGKLKSTQTQNSVITRLLRLSSGWCPKKMNVDSVCESSSLLVKLFKVEGLYIVCTVDIVKDSSYIQVLKFWEILPLEDISKLVKRLDSISANYTDDYVNRCKVKCLEGYV</sequence>
<dbReference type="Pfam" id="PF13086">
    <property type="entry name" value="AAA_11"/>
    <property type="match status" value="1"/>
</dbReference>
<dbReference type="Gene3D" id="3.40.50.300">
    <property type="entry name" value="P-loop containing nucleotide triphosphate hydrolases"/>
    <property type="match status" value="2"/>
</dbReference>
<dbReference type="GO" id="GO:0004386">
    <property type="term" value="F:helicase activity"/>
    <property type="evidence" value="ECO:0007669"/>
    <property type="project" value="UniProtKB-KW"/>
</dbReference>
<proteinExistence type="predicted"/>
<dbReference type="EMBL" id="JABCRI010000004">
    <property type="protein sequence ID" value="KAF8407480.1"/>
    <property type="molecule type" value="Genomic_DNA"/>
</dbReference>